<name>A0ABD2YLG6_9GENT</name>
<feature type="region of interest" description="Disordered" evidence="1">
    <location>
        <begin position="1"/>
        <end position="35"/>
    </location>
</feature>
<dbReference type="EMBL" id="JBJUIK010000013">
    <property type="protein sequence ID" value="KAL3507379.1"/>
    <property type="molecule type" value="Genomic_DNA"/>
</dbReference>
<dbReference type="Proteomes" id="UP001630127">
    <property type="component" value="Unassembled WGS sequence"/>
</dbReference>
<organism evidence="2 3">
    <name type="scientific">Cinchona calisaya</name>
    <dbReference type="NCBI Taxonomy" id="153742"/>
    <lineage>
        <taxon>Eukaryota</taxon>
        <taxon>Viridiplantae</taxon>
        <taxon>Streptophyta</taxon>
        <taxon>Embryophyta</taxon>
        <taxon>Tracheophyta</taxon>
        <taxon>Spermatophyta</taxon>
        <taxon>Magnoliopsida</taxon>
        <taxon>eudicotyledons</taxon>
        <taxon>Gunneridae</taxon>
        <taxon>Pentapetalae</taxon>
        <taxon>asterids</taxon>
        <taxon>lamiids</taxon>
        <taxon>Gentianales</taxon>
        <taxon>Rubiaceae</taxon>
        <taxon>Cinchonoideae</taxon>
        <taxon>Cinchoneae</taxon>
        <taxon>Cinchona</taxon>
    </lineage>
</organism>
<feature type="compositionally biased region" description="Basic and acidic residues" evidence="1">
    <location>
        <begin position="12"/>
        <end position="21"/>
    </location>
</feature>
<dbReference type="AlphaFoldDB" id="A0ABD2YLG6"/>
<dbReference type="PANTHER" id="PTHR33401:SF13">
    <property type="entry name" value="EXPRESSED PROTEIN"/>
    <property type="match status" value="1"/>
</dbReference>
<dbReference type="PANTHER" id="PTHR33401">
    <property type="entry name" value="LIGHT-HARVESTING COMPLEX-LIKE PROTEIN OHP2, CHLOROPLASTIC"/>
    <property type="match status" value="1"/>
</dbReference>
<evidence type="ECO:0000313" key="2">
    <source>
        <dbReference type="EMBL" id="KAL3507379.1"/>
    </source>
</evidence>
<sequence length="130" mass="14684">MEKSNLTPPRNSDSKDDDNTKRSGGTGNNHKNKRLSENTFGFFHEFCRNDESEVEVKRSGGMASDTCRSNAPHHIEPVPLKSNLKKASENLEFNQQLRIRSRKVNWPDAHGKDIAHVQEFEPSPRAAADL</sequence>
<evidence type="ECO:0000256" key="1">
    <source>
        <dbReference type="SAM" id="MobiDB-lite"/>
    </source>
</evidence>
<protein>
    <submittedName>
        <fullName evidence="2">Uncharacterized protein</fullName>
    </submittedName>
</protein>
<reference evidence="2 3" key="1">
    <citation type="submission" date="2024-11" db="EMBL/GenBank/DDBJ databases">
        <title>A near-complete genome assembly of Cinchona calisaya.</title>
        <authorList>
            <person name="Lian D.C."/>
            <person name="Zhao X.W."/>
            <person name="Wei L."/>
        </authorList>
    </citation>
    <scope>NUCLEOTIDE SEQUENCE [LARGE SCALE GENOMIC DNA]</scope>
    <source>
        <tissue evidence="2">Nenye</tissue>
    </source>
</reference>
<accession>A0ABD2YLG6</accession>
<evidence type="ECO:0000313" key="3">
    <source>
        <dbReference type="Proteomes" id="UP001630127"/>
    </source>
</evidence>
<keyword evidence="3" id="KW-1185">Reference proteome</keyword>
<proteinExistence type="predicted"/>
<feature type="compositionally biased region" description="Polar residues" evidence="1">
    <location>
        <begin position="1"/>
        <end position="11"/>
    </location>
</feature>
<comment type="caution">
    <text evidence="2">The sequence shown here is derived from an EMBL/GenBank/DDBJ whole genome shotgun (WGS) entry which is preliminary data.</text>
</comment>
<gene>
    <name evidence="2" type="ORF">ACH5RR_032761</name>
</gene>